<evidence type="ECO:0000259" key="1">
    <source>
        <dbReference type="Pfam" id="PF20720"/>
    </source>
</evidence>
<dbReference type="RefSeq" id="WP_097544716.1">
    <property type="nucleotide sequence ID" value="NZ_NWSL01000026.1"/>
</dbReference>
<organism evidence="2 3">
    <name type="scientific">Rhizobium anhuiense</name>
    <dbReference type="NCBI Taxonomy" id="1184720"/>
    <lineage>
        <taxon>Bacteria</taxon>
        <taxon>Pseudomonadati</taxon>
        <taxon>Pseudomonadota</taxon>
        <taxon>Alphaproteobacteria</taxon>
        <taxon>Hyphomicrobiales</taxon>
        <taxon>Rhizobiaceae</taxon>
        <taxon>Rhizobium/Agrobacterium group</taxon>
        <taxon>Rhizobium</taxon>
    </lineage>
</organism>
<dbReference type="Proteomes" id="UP000219972">
    <property type="component" value="Unassembled WGS sequence"/>
</dbReference>
<dbReference type="InterPro" id="IPR027417">
    <property type="entry name" value="P-loop_NTPase"/>
</dbReference>
<dbReference type="EMBL" id="NWSL01000026">
    <property type="protein sequence ID" value="PDS48488.1"/>
    <property type="molecule type" value="Genomic_DNA"/>
</dbReference>
<comment type="caution">
    <text evidence="2">The sequence shown here is derived from an EMBL/GenBank/DDBJ whole genome shotgun (WGS) entry which is preliminary data.</text>
</comment>
<dbReference type="Pfam" id="PF20720">
    <property type="entry name" value="nSTAND3"/>
    <property type="match status" value="1"/>
</dbReference>
<proteinExistence type="predicted"/>
<protein>
    <recommendedName>
        <fullName evidence="1">Novel STAND NTPase 3 domain-containing protein</fullName>
    </recommendedName>
</protein>
<feature type="domain" description="Novel STAND NTPase 3" evidence="1">
    <location>
        <begin position="243"/>
        <end position="367"/>
    </location>
</feature>
<sequence length="1325" mass="145841">MDETIGGPAPAAGAAAALAGFEYQLDVSVLAALRLLLINKSTPQIVLEPADEEDLGADIEEHAPGRLTSSVAVAAGYRLIIQVKLVSGEPWSLEDFETLLKHGTKRTPACKRLENPDVHYLLVTSCGVKGKLIDLRVSTFEEETDRSKFPASLRNTLSREPEGRVAVLADLSPQLLKFETETLLRDILRVPQVHLAKCKDDLRKNARTRMLGTHQGIWTYEDLHGTIRAHGGYLASAPQLASFVAPANFGDMLTMLQERNAVVIKGPSGSGKTIAALALCEKMREADGGTHVVAVSASDDPAATRRLIDTGPTLFYIEDPWGQVTLRAGADAWTSQLPRLLAAARPGYQYIVTSRSDMLREAHATSKLTPWSIELGSESYMSGELATIYDKRIELLAPALQALALSFRKDALDVLTTPMEIDLFFTNLADGPHDKEVPRAFFQRLREMAHREAVEEIVTVYLRQYDGCGTSAAIWGLLAAKGQFDRNQLTAFQREIRSFAPDIGAGVEKLVDRLEATRHLRQPGRIVSFAHPGVRAGFEAFLAEDWYQSERALVATLQALLNIRGSCSDWAAETAARIVGAAQALAISIYNPEYQIPFDDRSRDLIDGWLEIALCDGSTDFVALLRLAADAGSKKSPLCELARWFFNGFRRGGHWFNKEWQPPFFDDAWYEWIAGDPRTATVVDRFIREQLVQDHHASFGRDFAEKLDRFGIDTTPAFVATAFHLVHSGHSDVVNTVVAGAVRDLTACEPLLIKALDELRKIEAAASERHEQWVQIEDGELDAAYEDYLTSAYEDDGYGATTIAEYYIAAKRRAGAWSDIFSHPRGRELLWTWVKAVRNDKKATPAEILALLQLAQGANEEKDAWEMACFHWSPEFEPRLIERFLKSVDNDLRSALVQCLPFASAATAAKCLASARQYALDRVKLVIALWDGCQHHADVDTRLASAALLLDEVEQDILNALRQSDQPAGIVGLSARLVLEAAAEKASPFILDRIVRVIAASGGDVTAATRCWLAETADHRIAARAAAFTAVLQDDVLLQGCLTHKRADVRGVALNYFLAKLPDPLPPEILAMAIDRGSRVRTLLVKALRSRIHSAHLPALVRMTRDTWSDAEPHHDEPASYPIARRAVEAIACYPSLNIELAAHFIEIAHSTKDRDLSKLCLKIAASNFPLAVQERLWTIVHDQKLGIIRLDAIDALAFAPSIQPEILDGLTGEAIAEAHVAFAPGLTRLIASHLPLPEAAHELAVISSRPSCRSLVLVGAVALHHRDPRLAETVLSFLPKGHLAKRLLDPPTGKKLPMSVLDGLGDIHLRQWVGFALEDRIKVE</sequence>
<accession>A0ABX4IZZ8</accession>
<dbReference type="InterPro" id="IPR049050">
    <property type="entry name" value="nSTAND3"/>
</dbReference>
<name>A0ABX4IZZ8_9HYPH</name>
<gene>
    <name evidence="2" type="ORF">CO662_28760</name>
</gene>
<keyword evidence="3" id="KW-1185">Reference proteome</keyword>
<evidence type="ECO:0000313" key="3">
    <source>
        <dbReference type="Proteomes" id="UP000219972"/>
    </source>
</evidence>
<evidence type="ECO:0000313" key="2">
    <source>
        <dbReference type="EMBL" id="PDS48488.1"/>
    </source>
</evidence>
<dbReference type="SUPFAM" id="SSF52540">
    <property type="entry name" value="P-loop containing nucleoside triphosphate hydrolases"/>
    <property type="match status" value="1"/>
</dbReference>
<reference evidence="2 3" key="1">
    <citation type="submission" date="2017-09" db="EMBL/GenBank/DDBJ databases">
        <title>Comparative genomics of rhizobia isolated from Phaseolus vulgaris in China.</title>
        <authorList>
            <person name="Tong W."/>
        </authorList>
    </citation>
    <scope>NUCLEOTIDE SEQUENCE [LARGE SCALE GENOMIC DNA]</scope>
    <source>
        <strain evidence="2 3">Y27</strain>
    </source>
</reference>